<evidence type="ECO:0000256" key="4">
    <source>
        <dbReference type="ARBA" id="ARBA00022692"/>
    </source>
</evidence>
<feature type="region of interest" description="Disordered" evidence="8">
    <location>
        <begin position="1"/>
        <end position="27"/>
    </location>
</feature>
<evidence type="ECO:0000256" key="5">
    <source>
        <dbReference type="ARBA" id="ARBA00022801"/>
    </source>
</evidence>
<evidence type="ECO:0000313" key="11">
    <source>
        <dbReference type="EMBL" id="EGZ15912.1"/>
    </source>
</evidence>
<evidence type="ECO:0000256" key="3">
    <source>
        <dbReference type="ARBA" id="ARBA00022670"/>
    </source>
</evidence>
<protein>
    <recommendedName>
        <fullName evidence="10">Peptidase S54 rhomboid domain-containing protein</fullName>
    </recommendedName>
</protein>
<dbReference type="EMBL" id="JH159155">
    <property type="protein sequence ID" value="EGZ15912.1"/>
    <property type="molecule type" value="Genomic_DNA"/>
</dbReference>
<feature type="transmembrane region" description="Helical" evidence="9">
    <location>
        <begin position="193"/>
        <end position="223"/>
    </location>
</feature>
<sequence length="275" mass="31075">MGIFCRKKKQTNDEEKHEGDKESGKMDAEIPPPLMMVLNSVQEMDRKPPVTIALIAVMYLLHVQATRTPSLLRPFALCPGKVVANKEIAAVFISPFIHWEDLHLYQSILSFLWKGYKLEGRLGSIGFCVLLVYLIVLTQALIVAGAHVISWGAMQECITGFSGVLTAIKVILNVNSPAFTKLYSFKVPTKYAAWLELVITYLLVPKLPILAQAAGLIAGYVYVVTPNAQGIVDCVAQQVQQLLIRAGIMKRPLQWWQLWPRFRDSMRRRKQRRKE</sequence>
<dbReference type="InterPro" id="IPR035952">
    <property type="entry name" value="Rhomboid-like_sf"/>
</dbReference>
<evidence type="ECO:0000256" key="9">
    <source>
        <dbReference type="SAM" id="Phobius"/>
    </source>
</evidence>
<keyword evidence="7 9" id="KW-0472">Membrane</keyword>
<dbReference type="InterPro" id="IPR022764">
    <property type="entry name" value="Peptidase_S54_rhomboid_dom"/>
</dbReference>
<name>G4ZKH0_PHYSP</name>
<keyword evidence="12" id="KW-1185">Reference proteome</keyword>
<evidence type="ECO:0000256" key="6">
    <source>
        <dbReference type="ARBA" id="ARBA00022989"/>
    </source>
</evidence>
<dbReference type="SUPFAM" id="SSF144091">
    <property type="entry name" value="Rhomboid-like"/>
    <property type="match status" value="1"/>
</dbReference>
<organism evidence="11 12">
    <name type="scientific">Phytophthora sojae (strain P6497)</name>
    <name type="common">Soybean stem and root rot agent</name>
    <name type="synonym">Phytophthora megasperma f. sp. glycines</name>
    <dbReference type="NCBI Taxonomy" id="1094619"/>
    <lineage>
        <taxon>Eukaryota</taxon>
        <taxon>Sar</taxon>
        <taxon>Stramenopiles</taxon>
        <taxon>Oomycota</taxon>
        <taxon>Peronosporomycetes</taxon>
        <taxon>Peronosporales</taxon>
        <taxon>Peronosporaceae</taxon>
        <taxon>Phytophthora</taxon>
    </lineage>
</organism>
<dbReference type="GO" id="GO:0006508">
    <property type="term" value="P:proteolysis"/>
    <property type="evidence" value="ECO:0007669"/>
    <property type="project" value="UniProtKB-KW"/>
</dbReference>
<evidence type="ECO:0000313" key="12">
    <source>
        <dbReference type="Proteomes" id="UP000002640"/>
    </source>
</evidence>
<dbReference type="Gene3D" id="1.20.1540.10">
    <property type="entry name" value="Rhomboid-like"/>
    <property type="match status" value="1"/>
</dbReference>
<dbReference type="KEGG" id="psoj:PHYSODRAFT_334115"/>
<evidence type="ECO:0000256" key="8">
    <source>
        <dbReference type="SAM" id="MobiDB-lite"/>
    </source>
</evidence>
<dbReference type="OMA" id="RWWQVWP"/>
<evidence type="ECO:0000256" key="2">
    <source>
        <dbReference type="ARBA" id="ARBA00009045"/>
    </source>
</evidence>
<evidence type="ECO:0000256" key="1">
    <source>
        <dbReference type="ARBA" id="ARBA00004141"/>
    </source>
</evidence>
<evidence type="ECO:0000259" key="10">
    <source>
        <dbReference type="Pfam" id="PF01694"/>
    </source>
</evidence>
<comment type="subcellular location">
    <subcellularLocation>
        <location evidence="1">Membrane</location>
        <topology evidence="1">Multi-pass membrane protein</topology>
    </subcellularLocation>
</comment>
<keyword evidence="5" id="KW-0378">Hydrolase</keyword>
<dbReference type="PANTHER" id="PTHR43066:SF1">
    <property type="entry name" value="RHOMBOID PROTEIN 2"/>
    <property type="match status" value="1"/>
</dbReference>
<comment type="similarity">
    <text evidence="2">Belongs to the peptidase S54 family.</text>
</comment>
<accession>G4ZKH0</accession>
<keyword evidence="3" id="KW-0645">Protease</keyword>
<gene>
    <name evidence="11" type="ORF">PHYSODRAFT_334115</name>
</gene>
<evidence type="ECO:0000256" key="7">
    <source>
        <dbReference type="ARBA" id="ARBA00023136"/>
    </source>
</evidence>
<dbReference type="RefSeq" id="XP_009529661.1">
    <property type="nucleotide sequence ID" value="XM_009531366.1"/>
</dbReference>
<proteinExistence type="inferred from homology"/>
<dbReference type="GO" id="GO:0004252">
    <property type="term" value="F:serine-type endopeptidase activity"/>
    <property type="evidence" value="ECO:0007669"/>
    <property type="project" value="InterPro"/>
</dbReference>
<feature type="compositionally biased region" description="Basic and acidic residues" evidence="8">
    <location>
        <begin position="10"/>
        <end position="27"/>
    </location>
</feature>
<feature type="domain" description="Peptidase S54 rhomboid" evidence="10">
    <location>
        <begin position="87"/>
        <end position="224"/>
    </location>
</feature>
<feature type="transmembrane region" description="Helical" evidence="9">
    <location>
        <begin position="122"/>
        <end position="142"/>
    </location>
</feature>
<dbReference type="GeneID" id="20646755"/>
<dbReference type="InParanoid" id="G4ZKH0"/>
<dbReference type="GO" id="GO:0016020">
    <property type="term" value="C:membrane"/>
    <property type="evidence" value="ECO:0007669"/>
    <property type="project" value="UniProtKB-SubCell"/>
</dbReference>
<keyword evidence="6 9" id="KW-1133">Transmembrane helix</keyword>
<reference evidence="11 12" key="1">
    <citation type="journal article" date="2006" name="Science">
        <title>Phytophthora genome sequences uncover evolutionary origins and mechanisms of pathogenesis.</title>
        <authorList>
            <person name="Tyler B.M."/>
            <person name="Tripathy S."/>
            <person name="Zhang X."/>
            <person name="Dehal P."/>
            <person name="Jiang R.H."/>
            <person name="Aerts A."/>
            <person name="Arredondo F.D."/>
            <person name="Baxter L."/>
            <person name="Bensasson D."/>
            <person name="Beynon J.L."/>
            <person name="Chapman J."/>
            <person name="Damasceno C.M."/>
            <person name="Dorrance A.E."/>
            <person name="Dou D."/>
            <person name="Dickerman A.W."/>
            <person name="Dubchak I.L."/>
            <person name="Garbelotto M."/>
            <person name="Gijzen M."/>
            <person name="Gordon S.G."/>
            <person name="Govers F."/>
            <person name="Grunwald N.J."/>
            <person name="Huang W."/>
            <person name="Ivors K.L."/>
            <person name="Jones R.W."/>
            <person name="Kamoun S."/>
            <person name="Krampis K."/>
            <person name="Lamour K.H."/>
            <person name="Lee M.K."/>
            <person name="McDonald W.H."/>
            <person name="Medina M."/>
            <person name="Meijer H.J."/>
            <person name="Nordberg E.K."/>
            <person name="Maclean D.J."/>
            <person name="Ospina-Giraldo M.D."/>
            <person name="Morris P.F."/>
            <person name="Phuntumart V."/>
            <person name="Putnam N.H."/>
            <person name="Rash S."/>
            <person name="Rose J.K."/>
            <person name="Sakihama Y."/>
            <person name="Salamov A.A."/>
            <person name="Savidor A."/>
            <person name="Scheuring C.F."/>
            <person name="Smith B.M."/>
            <person name="Sobral B.W."/>
            <person name="Terry A."/>
            <person name="Torto-Alalibo T.A."/>
            <person name="Win J."/>
            <person name="Xu Z."/>
            <person name="Zhang H."/>
            <person name="Grigoriev I.V."/>
            <person name="Rokhsar D.S."/>
            <person name="Boore J.L."/>
        </authorList>
    </citation>
    <scope>NUCLEOTIDE SEQUENCE [LARGE SCALE GENOMIC DNA]</scope>
    <source>
        <strain evidence="11 12">P6497</strain>
    </source>
</reference>
<dbReference type="Proteomes" id="UP000002640">
    <property type="component" value="Unassembled WGS sequence"/>
</dbReference>
<dbReference type="Pfam" id="PF01694">
    <property type="entry name" value="Rhomboid"/>
    <property type="match status" value="1"/>
</dbReference>
<keyword evidence="4 9" id="KW-0812">Transmembrane</keyword>
<dbReference type="AlphaFoldDB" id="G4ZKH0"/>
<dbReference type="PANTHER" id="PTHR43066">
    <property type="entry name" value="RHOMBOID-RELATED PROTEIN"/>
    <property type="match status" value="1"/>
</dbReference>